<organism evidence="7 8">
    <name type="scientific">Maribacter confluentis</name>
    <dbReference type="NCBI Taxonomy" id="1656093"/>
    <lineage>
        <taxon>Bacteria</taxon>
        <taxon>Pseudomonadati</taxon>
        <taxon>Bacteroidota</taxon>
        <taxon>Flavobacteriia</taxon>
        <taxon>Flavobacteriales</taxon>
        <taxon>Flavobacteriaceae</taxon>
        <taxon>Maribacter</taxon>
    </lineage>
</organism>
<keyword evidence="3" id="KW-0677">Repeat</keyword>
<dbReference type="InterPro" id="IPR032675">
    <property type="entry name" value="LRR_dom_sf"/>
</dbReference>
<dbReference type="Proteomes" id="UP001168579">
    <property type="component" value="Unassembled WGS sequence"/>
</dbReference>
<accession>A0ABT8RQ90</accession>
<evidence type="ECO:0000259" key="6">
    <source>
        <dbReference type="Pfam" id="PF18962"/>
    </source>
</evidence>
<protein>
    <submittedName>
        <fullName evidence="7">Calx-beta domain-containing protein</fullName>
    </submittedName>
</protein>
<dbReference type="Pfam" id="PF03160">
    <property type="entry name" value="Calx-beta"/>
    <property type="match status" value="4"/>
</dbReference>
<evidence type="ECO:0000256" key="3">
    <source>
        <dbReference type="ARBA" id="ARBA00022737"/>
    </source>
</evidence>
<keyword evidence="2" id="KW-0732">Signal</keyword>
<feature type="domain" description="Calx-beta" evidence="5">
    <location>
        <begin position="699"/>
        <end position="768"/>
    </location>
</feature>
<dbReference type="SUPFAM" id="SSF52058">
    <property type="entry name" value="L domain-like"/>
    <property type="match status" value="2"/>
</dbReference>
<evidence type="ECO:0000256" key="2">
    <source>
        <dbReference type="ARBA" id="ARBA00022729"/>
    </source>
</evidence>
<dbReference type="Gene3D" id="2.60.40.2030">
    <property type="match status" value="2"/>
</dbReference>
<reference evidence="7" key="2">
    <citation type="submission" date="2023-06" db="EMBL/GenBank/DDBJ databases">
        <authorList>
            <person name="Lucena T."/>
            <person name="Sun Q."/>
        </authorList>
    </citation>
    <scope>NUCLEOTIDE SEQUENCE</scope>
    <source>
        <strain evidence="7">CECT 8869</strain>
    </source>
</reference>
<evidence type="ECO:0000313" key="8">
    <source>
        <dbReference type="Proteomes" id="UP001168579"/>
    </source>
</evidence>
<reference evidence="7" key="1">
    <citation type="journal article" date="2014" name="Int. J. Syst. Evol. Microbiol.">
        <title>Complete genome of a new Firmicutes species belonging to the dominant human colonic microbiota ('Ruminococcus bicirculans') reveals two chromosomes and a selective capacity to utilize plant glucans.</title>
        <authorList>
            <consortium name="NISC Comparative Sequencing Program"/>
            <person name="Wegmann U."/>
            <person name="Louis P."/>
            <person name="Goesmann A."/>
            <person name="Henrissat B."/>
            <person name="Duncan S.H."/>
            <person name="Flint H.J."/>
        </authorList>
    </citation>
    <scope>NUCLEOTIDE SEQUENCE</scope>
    <source>
        <strain evidence="7">CECT 8869</strain>
    </source>
</reference>
<dbReference type="SUPFAM" id="SSF141072">
    <property type="entry name" value="CalX-like"/>
    <property type="match status" value="2"/>
</dbReference>
<keyword evidence="8" id="KW-1185">Reference proteome</keyword>
<evidence type="ECO:0000256" key="1">
    <source>
        <dbReference type="ARBA" id="ARBA00022614"/>
    </source>
</evidence>
<proteinExistence type="predicted"/>
<dbReference type="PANTHER" id="PTHR47566:SF1">
    <property type="entry name" value="PROTEIN NUD1"/>
    <property type="match status" value="1"/>
</dbReference>
<feature type="domain" description="Secretion system C-terminal sorting" evidence="6">
    <location>
        <begin position="1686"/>
        <end position="1754"/>
    </location>
</feature>
<dbReference type="InterPro" id="IPR003644">
    <property type="entry name" value="Calx_beta"/>
</dbReference>
<evidence type="ECO:0000313" key="7">
    <source>
        <dbReference type="EMBL" id="MDO1513068.1"/>
    </source>
</evidence>
<dbReference type="InterPro" id="IPR038081">
    <property type="entry name" value="CalX-like_sf"/>
</dbReference>
<dbReference type="InterPro" id="IPR052574">
    <property type="entry name" value="CDIRP"/>
</dbReference>
<dbReference type="InterPro" id="IPR026444">
    <property type="entry name" value="Secre_tail"/>
</dbReference>
<feature type="domain" description="Calx-beta" evidence="5">
    <location>
        <begin position="1290"/>
        <end position="1361"/>
    </location>
</feature>
<dbReference type="PANTHER" id="PTHR47566">
    <property type="match status" value="1"/>
</dbReference>
<dbReference type="Pfam" id="PF18962">
    <property type="entry name" value="Por_Secre_tail"/>
    <property type="match status" value="1"/>
</dbReference>
<dbReference type="RefSeq" id="WP_304436030.1">
    <property type="nucleotide sequence ID" value="NZ_JAUKUC010000001.1"/>
</dbReference>
<evidence type="ECO:0000259" key="5">
    <source>
        <dbReference type="Pfam" id="PF03160"/>
    </source>
</evidence>
<comment type="caution">
    <text evidence="7">The sequence shown here is derived from an EMBL/GenBank/DDBJ whole genome shotgun (WGS) entry which is preliminary data.</text>
</comment>
<evidence type="ECO:0000256" key="4">
    <source>
        <dbReference type="ARBA" id="ARBA00022837"/>
    </source>
</evidence>
<feature type="domain" description="Calx-beta" evidence="5">
    <location>
        <begin position="602"/>
        <end position="646"/>
    </location>
</feature>
<keyword evidence="4" id="KW-0106">Calcium</keyword>
<dbReference type="EMBL" id="JAUKUC010000001">
    <property type="protein sequence ID" value="MDO1513068.1"/>
    <property type="molecule type" value="Genomic_DNA"/>
</dbReference>
<dbReference type="NCBIfam" id="TIGR04183">
    <property type="entry name" value="Por_Secre_tail"/>
    <property type="match status" value="1"/>
</dbReference>
<name>A0ABT8RQ90_9FLAO</name>
<sequence>MKRIILLILYFLIVNIGFAQVTLIPDSNFEQALIDQNYDDVLDGSVLTSNIQNITFLNLTNDDNFNINENEIGLGITDLTGIKDFTSLVELWVQGNELTSLDLEGLTTIVDIRAFYNNIENLNINGLTNLEIAGLDFNNISSIDLSTNTSLRIFDIANNNLLSLDISGLGSLTNMNLQNNPQLNCVQVEDAARATSLNNNTNFRRNGSTVFNANCPSIYTLIPDINFEQSLLDQGIDTEGGAPNGRVLTADISSITILDISNEGINDLTGIEDFSSIQEINVSFNDLDALPLQNNTLQIIKANECNLSGKPISFIDNAVVLTNVTTLELQNNTIGNNGTISFTGIPNVAYLDVRYNNFSEIANLSQLTQLTSLNVAFCNLNTIDVSQNSLLDALYIFGNNLTSLNTNSNSSLTLLLAGGNNINTVAISNNILLTTVDLSDNNLESLTLPETTTLEELNLFSNTLSSLDISTVDSNLITFNATGNSALTCIQVSDVNSANNRAGWQKDTNTNYSEDCSASNAFNVSTSLSNAGNAPNYEITEGETFTLNFDADNTVSTGTQYNPVIDISLNGNSTVTDFRFNGNETTIPNSPITVSATNPDGSISITAFDDGIEEGDEIYTITVTSSDTNLFTILEPSTFTLTIKDKGHNQVNTLIAVKLFENFVSDSKNALQAPYILIEGGSNINFGFDVLNKEAAELSNYNINITTFDDSAIATNNDYNTINENLTITTNDNGFDFYSSYLANLTALNDDRLDELDETFFVEISPPDNTFSLVDYSTNPEGEVLNPGEKLIIEVVIKNSKIYSGEELIIFDTEINGDFEIDNNEYTVNEGETLLINFNARTPNNAENYEIPIIFSITEDGAVLNEDYELNFDSSITTTINNGENPDGILELKINTDNFNEPGQEAITLFFPGNEFGYGPYVFDNYDPDSIDYNGLTITIKINDVSPNNSILAELENTGGTEGNGIQAGRDGEEVDGEGFDTFTLTLKNNDGSEYITTQELTFPITFSPDLSLSENLRAEIINYNQGGQIPAENDIKLISPSEIINTPPGPNESITSQIVIPIGASSGSITLALPQENEFDDAHEYYIATVQEPNEEIQISLPNPLQAKIIDDEGKFIVYYTLDDSNMSVADGPGAGCCAHNTIEEGDAIKFSFNAEKGARLNEEYEIEIVYSDGTNPTNLSAAEEGLENDYYTTAMHEDIINSNGIEAEIITATVGEQNPDYDLVIQTNPDDDEVSERFGIELKSYSDNFNLQATRQYYRDYVILPTVEASLTIEDEIADEEDFINNKGLFKIKIDDLNGASTNIEIAYLIEGTAENGNDYITIEGSVLFSVGDLEKTIEIEAIPDDIPEDEKTIILTLLDGQGYTVDKNNNRGTVVIPRNDQDKIQFKVDINPLNNQIFENPLQNNTGTFEISIDPPNTSGIDLNINYSFIDDNELYPAIEGANNDFTQNGTGVLVFKSGESNIQTITVVALEDPDSGIEEPETITLSISEGERYQAGAKAKMEIVSTEFDTSSLNNTALQVSVSTNTCADTNEGDVTIKNNSGFDFIASINGLGMNLEIERNKEATFTNLPSGRHLVTFKFIDENVDIIPPSYEVFIKELNGLNLSGKQVNLTSKMVDLKISGSRRYSIFNGFKEHVFEFNDFNEKIISIPILDGINDITITGEAACQGLVKTQVVLNKIYAFPNPTDSFLTFSGFVLEEEAQVIITDFSGKNFLNTILNIVDESIEVNLSSYPTGIYFGQILTKSGQNIKFKLIKD</sequence>
<gene>
    <name evidence="7" type="ORF">Q2T41_10410</name>
</gene>
<dbReference type="Gene3D" id="3.80.10.10">
    <property type="entry name" value="Ribonuclease Inhibitor"/>
    <property type="match status" value="2"/>
</dbReference>
<feature type="domain" description="Calx-beta" evidence="5">
    <location>
        <begin position="1445"/>
        <end position="1495"/>
    </location>
</feature>
<keyword evidence="1" id="KW-0433">Leucine-rich repeat</keyword>